<dbReference type="Proteomes" id="UP000008130">
    <property type="component" value="Chromosome"/>
</dbReference>
<name>F2IYC5_POLGS</name>
<evidence type="ECO:0000256" key="1">
    <source>
        <dbReference type="SAM" id="SignalP"/>
    </source>
</evidence>
<dbReference type="Pfam" id="PF07076">
    <property type="entry name" value="DUF1344"/>
    <property type="match status" value="1"/>
</dbReference>
<feature type="signal peptide" evidence="1">
    <location>
        <begin position="1"/>
        <end position="20"/>
    </location>
</feature>
<evidence type="ECO:0000313" key="3">
    <source>
        <dbReference type="Proteomes" id="UP000008130"/>
    </source>
</evidence>
<accession>F2IYC5</accession>
<evidence type="ECO:0008006" key="4">
    <source>
        <dbReference type="Google" id="ProtNLM"/>
    </source>
</evidence>
<reference evidence="2 3" key="1">
    <citation type="journal article" date="2011" name="J. Bacteriol.">
        <title>Complete genome sequence of Polymorphum gilvum SL003B-26A1T, a crude oil-degrading bacterium from oil-polluted saline soil.</title>
        <authorList>
            <person name="Li S.G."/>
            <person name="Tang Y.Q."/>
            <person name="Nie Y."/>
            <person name="Cai M."/>
            <person name="Wu X.L."/>
        </authorList>
    </citation>
    <scope>NUCLEOTIDE SEQUENCE [LARGE SCALE GENOMIC DNA]</scope>
    <source>
        <strain evidence="3">LMG 25793 / CGMCC 1.9160 / SL003B-26A1</strain>
    </source>
</reference>
<dbReference type="InterPro" id="IPR009780">
    <property type="entry name" value="DUF1344"/>
</dbReference>
<protein>
    <recommendedName>
        <fullName evidence="4">DUF1344 domain-containing protein</fullName>
    </recommendedName>
</protein>
<gene>
    <name evidence="2" type="ordered locus">SL003B_3315</name>
</gene>
<dbReference type="KEGG" id="pgv:SL003B_3315"/>
<proteinExistence type="predicted"/>
<keyword evidence="1" id="KW-0732">Signal</keyword>
<organism evidence="2 3">
    <name type="scientific">Polymorphum gilvum (strain LMG 25793 / CGMCC 1.9160 / SL003B-26A1)</name>
    <dbReference type="NCBI Taxonomy" id="991905"/>
    <lineage>
        <taxon>Bacteria</taxon>
        <taxon>Pseudomonadati</taxon>
        <taxon>Pseudomonadota</taxon>
        <taxon>Alphaproteobacteria</taxon>
        <taxon>Rhodobacterales</taxon>
        <taxon>Paracoccaceae</taxon>
        <taxon>Polymorphum</taxon>
    </lineage>
</organism>
<dbReference type="AlphaFoldDB" id="F2IYC5"/>
<evidence type="ECO:0000313" key="2">
    <source>
        <dbReference type="EMBL" id="ADZ71737.1"/>
    </source>
</evidence>
<dbReference type="EMBL" id="CP002568">
    <property type="protein sequence ID" value="ADZ71737.1"/>
    <property type="molecule type" value="Genomic_DNA"/>
</dbReference>
<keyword evidence="3" id="KW-1185">Reference proteome</keyword>
<sequence length="82" mass="8919">MFARLAAVAFAGLAASAALADESEGKIVRIDPETATISLSDGNDYAFPLDFYIDDLQPGMTVRVFFDVENGKKVLYDLQVEN</sequence>
<feature type="chain" id="PRO_5003280050" description="DUF1344 domain-containing protein" evidence="1">
    <location>
        <begin position="21"/>
        <end position="82"/>
    </location>
</feature>
<dbReference type="HOGENOM" id="CLU_2555383_0_0_5"/>